<dbReference type="STRING" id="1229780.BN381_60079"/>
<keyword evidence="4" id="KW-0732">Signal</keyword>
<keyword evidence="6" id="KW-1185">Reference proteome</keyword>
<feature type="region of interest" description="Disordered" evidence="3">
    <location>
        <begin position="39"/>
        <end position="65"/>
    </location>
</feature>
<evidence type="ECO:0000256" key="3">
    <source>
        <dbReference type="SAM" id="MobiDB-lite"/>
    </source>
</evidence>
<protein>
    <submittedName>
        <fullName evidence="5">Putative Phospholipase/Carboxylesterase</fullName>
    </submittedName>
</protein>
<evidence type="ECO:0000313" key="6">
    <source>
        <dbReference type="Proteomes" id="UP000018291"/>
    </source>
</evidence>
<dbReference type="AlphaFoldDB" id="R4Z3C7"/>
<dbReference type="PROSITE" id="PS51257">
    <property type="entry name" value="PROKAR_LIPOPROTEIN"/>
    <property type="match status" value="1"/>
</dbReference>
<dbReference type="InterPro" id="IPR029058">
    <property type="entry name" value="AB_hydrolase_fold"/>
</dbReference>
<dbReference type="GO" id="GO:0052689">
    <property type="term" value="F:carboxylic ester hydrolase activity"/>
    <property type="evidence" value="ECO:0007669"/>
    <property type="project" value="UniProtKB-ARBA"/>
</dbReference>
<dbReference type="InterPro" id="IPR050261">
    <property type="entry name" value="FrsA_esterase"/>
</dbReference>
<feature type="signal peptide" evidence="4">
    <location>
        <begin position="1"/>
        <end position="31"/>
    </location>
</feature>
<evidence type="ECO:0000256" key="1">
    <source>
        <dbReference type="ARBA" id="ARBA00008645"/>
    </source>
</evidence>
<feature type="chain" id="PRO_5004383732" evidence="4">
    <location>
        <begin position="32"/>
        <end position="356"/>
    </location>
</feature>
<evidence type="ECO:0000313" key="5">
    <source>
        <dbReference type="EMBL" id="CCM65175.1"/>
    </source>
</evidence>
<keyword evidence="2" id="KW-0378">Hydrolase</keyword>
<dbReference type="OrthoDB" id="5243890at2"/>
<comment type="caution">
    <text evidence="5">The sequence shown here is derived from an EMBL/GenBank/DDBJ whole genome shotgun (WGS) entry which is preliminary data.</text>
</comment>
<sequence length="356" mass="36694">MNQRRSQRSIRRSAAVVVAALLGTVACSATGATSVAKSVASTSTPASLSTAPTSTSPTKAGDVHDAGSFAVGSRQVTVVDDSRSTDAWGGRPELPQRTLPTQVLYPAEGDTESPEVTPNATPADGRWPLVVFSHGRGGTGPAYVNTLKVWASAGYVVLAPTFPLTSAETPGTPKTDDLVNQPADVSRLIDWATDLPAEEPLARQIDTERIGVAGHSLGGFTSLAVGYNPKVRDDRVDAVAEWAGSYLPGLADGGAPVQDGPPLLAIHGDADGTVPYALAQNAVDAVGPPWRLITLVGGEHIPPYVTGTADPYGEVVTDATLAFFDATLKADPTGQARLERVVSQAGADVAILNTGE</sequence>
<dbReference type="InterPro" id="IPR017395">
    <property type="entry name" value="Chlorophyllase-like"/>
</dbReference>
<organism evidence="5 6">
    <name type="scientific">Candidatus Neomicrothrix parvicella RN1</name>
    <dbReference type="NCBI Taxonomy" id="1229780"/>
    <lineage>
        <taxon>Bacteria</taxon>
        <taxon>Bacillati</taxon>
        <taxon>Actinomycetota</taxon>
        <taxon>Acidimicrobiia</taxon>
        <taxon>Acidimicrobiales</taxon>
        <taxon>Microthrixaceae</taxon>
        <taxon>Candidatus Neomicrothrix</taxon>
    </lineage>
</organism>
<dbReference type="Pfam" id="PF07224">
    <property type="entry name" value="Chlorophyllase"/>
    <property type="match status" value="1"/>
</dbReference>
<gene>
    <name evidence="5" type="ORF">BN381_60079</name>
</gene>
<reference evidence="5 6" key="1">
    <citation type="journal article" date="2013" name="ISME J.">
        <title>Metabolic model for the filamentous 'Candidatus Microthrix parvicella' based on genomic and metagenomic analyses.</title>
        <authorList>
            <person name="Jon McIlroy S."/>
            <person name="Kristiansen R."/>
            <person name="Albertsen M."/>
            <person name="Michael Karst S."/>
            <person name="Rossetti S."/>
            <person name="Lund Nielsen J."/>
            <person name="Tandoi V."/>
            <person name="James Seviour R."/>
            <person name="Nielsen P.H."/>
        </authorList>
    </citation>
    <scope>NUCLEOTIDE SEQUENCE [LARGE SCALE GENOMIC DNA]</scope>
    <source>
        <strain evidence="5 6">RN1</strain>
    </source>
</reference>
<accession>R4Z3C7</accession>
<dbReference type="Proteomes" id="UP000018291">
    <property type="component" value="Unassembled WGS sequence"/>
</dbReference>
<feature type="compositionally biased region" description="Low complexity" evidence="3">
    <location>
        <begin position="39"/>
        <end position="58"/>
    </location>
</feature>
<comment type="similarity">
    <text evidence="1">Belongs to the AB hydrolase superfamily.</text>
</comment>
<dbReference type="eggNOG" id="COG4188">
    <property type="taxonomic scope" value="Bacteria"/>
</dbReference>
<evidence type="ECO:0000256" key="4">
    <source>
        <dbReference type="SAM" id="SignalP"/>
    </source>
</evidence>
<dbReference type="SUPFAM" id="SSF53474">
    <property type="entry name" value="alpha/beta-Hydrolases"/>
    <property type="match status" value="1"/>
</dbReference>
<dbReference type="ESTHER" id="9actn-r4z3c7">
    <property type="family name" value="Chlorophyllase"/>
</dbReference>
<dbReference type="PANTHER" id="PTHR22946:SF9">
    <property type="entry name" value="POLYKETIDE TRANSFERASE AF380"/>
    <property type="match status" value="1"/>
</dbReference>
<dbReference type="EMBL" id="CANL01000056">
    <property type="protein sequence ID" value="CCM65175.1"/>
    <property type="molecule type" value="Genomic_DNA"/>
</dbReference>
<dbReference type="RefSeq" id="WP_012229665.1">
    <property type="nucleotide sequence ID" value="NZ_HG422565.1"/>
</dbReference>
<proteinExistence type="inferred from homology"/>
<dbReference type="Gene3D" id="3.40.50.1820">
    <property type="entry name" value="alpha/beta hydrolase"/>
    <property type="match status" value="1"/>
</dbReference>
<dbReference type="HOGENOM" id="CLU_050214_0_0_11"/>
<evidence type="ECO:0000256" key="2">
    <source>
        <dbReference type="ARBA" id="ARBA00022801"/>
    </source>
</evidence>
<name>R4Z3C7_9ACTN</name>
<dbReference type="PANTHER" id="PTHR22946">
    <property type="entry name" value="DIENELACTONE HYDROLASE DOMAIN-CONTAINING PROTEIN-RELATED"/>
    <property type="match status" value="1"/>
</dbReference>